<dbReference type="GO" id="GO:0006970">
    <property type="term" value="P:response to osmotic stress"/>
    <property type="evidence" value="ECO:0007669"/>
    <property type="project" value="UniProtKB-ARBA"/>
</dbReference>
<dbReference type="FunFam" id="3.40.50.300:FF:000201">
    <property type="entry name" value="Glycine betaine/L-proline ABC transporter ATP-binding protein"/>
    <property type="match status" value="1"/>
</dbReference>
<feature type="compositionally biased region" description="Basic and acidic residues" evidence="8">
    <location>
        <begin position="450"/>
        <end position="461"/>
    </location>
</feature>
<comment type="similarity">
    <text evidence="1">Belongs to the ABC transporter superfamily.</text>
</comment>
<dbReference type="PROSITE" id="PS00211">
    <property type="entry name" value="ABC_TRANSPORTER_1"/>
    <property type="match status" value="1"/>
</dbReference>
<reference evidence="11 12" key="1">
    <citation type="submission" date="2014-03" db="EMBL/GenBank/DDBJ databases">
        <title>Complete genome sequence of the Radio-Resistant Rubrobacter radiotolerans RSPS-4.</title>
        <authorList>
            <person name="Egas C.C."/>
            <person name="Barroso C.C."/>
            <person name="Froufe H.J.C."/>
            <person name="Pacheco J.J."/>
            <person name="Albuquerque L.L."/>
            <person name="da Costa M.M.S."/>
        </authorList>
    </citation>
    <scope>NUCLEOTIDE SEQUENCE [LARGE SCALE GENOMIC DNA]</scope>
    <source>
        <strain evidence="11 12">RSPS-4</strain>
    </source>
</reference>
<dbReference type="Pfam" id="PF00005">
    <property type="entry name" value="ABC_tran"/>
    <property type="match status" value="1"/>
</dbReference>
<dbReference type="AlphaFoldDB" id="A0A023WZ14"/>
<dbReference type="SMART" id="SM00382">
    <property type="entry name" value="AAA"/>
    <property type="match status" value="1"/>
</dbReference>
<dbReference type="Proteomes" id="UP000025229">
    <property type="component" value="Chromosome"/>
</dbReference>
<dbReference type="SUPFAM" id="SSF52540">
    <property type="entry name" value="P-loop containing nucleoside triphosphate hydrolases"/>
    <property type="match status" value="1"/>
</dbReference>
<evidence type="ECO:0000256" key="4">
    <source>
        <dbReference type="ARBA" id="ARBA00022840"/>
    </source>
</evidence>
<keyword evidence="2" id="KW-0813">Transport</keyword>
<dbReference type="InterPro" id="IPR003593">
    <property type="entry name" value="AAA+_ATPase"/>
</dbReference>
<evidence type="ECO:0000256" key="7">
    <source>
        <dbReference type="PROSITE-ProRule" id="PRU00703"/>
    </source>
</evidence>
<organism evidence="11 12">
    <name type="scientific">Rubrobacter radiotolerans</name>
    <name type="common">Arthrobacter radiotolerans</name>
    <dbReference type="NCBI Taxonomy" id="42256"/>
    <lineage>
        <taxon>Bacteria</taxon>
        <taxon>Bacillati</taxon>
        <taxon>Actinomycetota</taxon>
        <taxon>Rubrobacteria</taxon>
        <taxon>Rubrobacterales</taxon>
        <taxon>Rubrobacteraceae</taxon>
        <taxon>Rubrobacter</taxon>
    </lineage>
</organism>
<feature type="domain" description="ABC transporter" evidence="9">
    <location>
        <begin position="51"/>
        <end position="292"/>
    </location>
</feature>
<dbReference type="GO" id="GO:0031460">
    <property type="term" value="P:glycine betaine transport"/>
    <property type="evidence" value="ECO:0007669"/>
    <property type="project" value="InterPro"/>
</dbReference>
<dbReference type="GO" id="GO:0005524">
    <property type="term" value="F:ATP binding"/>
    <property type="evidence" value="ECO:0007669"/>
    <property type="project" value="UniProtKB-KW"/>
</dbReference>
<evidence type="ECO:0000313" key="12">
    <source>
        <dbReference type="Proteomes" id="UP000025229"/>
    </source>
</evidence>
<feature type="region of interest" description="Disordered" evidence="8">
    <location>
        <begin position="421"/>
        <end position="461"/>
    </location>
</feature>
<evidence type="ECO:0000256" key="2">
    <source>
        <dbReference type="ARBA" id="ARBA00022448"/>
    </source>
</evidence>
<keyword evidence="12" id="KW-1185">Reference proteome</keyword>
<dbReference type="PROSITE" id="PS51371">
    <property type="entry name" value="CBS"/>
    <property type="match status" value="2"/>
</dbReference>
<protein>
    <submittedName>
        <fullName evidence="11">ProV: glycine betaine/L-proline transport ATP binding subunit</fullName>
    </submittedName>
</protein>
<dbReference type="GO" id="GO:0016020">
    <property type="term" value="C:membrane"/>
    <property type="evidence" value="ECO:0007669"/>
    <property type="project" value="InterPro"/>
</dbReference>
<dbReference type="CDD" id="cd03294">
    <property type="entry name" value="ABC_Pro_Gly_Betaine"/>
    <property type="match status" value="1"/>
</dbReference>
<feature type="domain" description="CBS" evidence="10">
    <location>
        <begin position="307"/>
        <end position="366"/>
    </location>
</feature>
<evidence type="ECO:0000313" key="11">
    <source>
        <dbReference type="EMBL" id="AHY45328.1"/>
    </source>
</evidence>
<dbReference type="NCBIfam" id="TIGR01186">
    <property type="entry name" value="proV"/>
    <property type="match status" value="1"/>
</dbReference>
<dbReference type="InterPro" id="IPR027417">
    <property type="entry name" value="P-loop_NTPase"/>
</dbReference>
<dbReference type="STRING" id="42256.RradSPS_0045"/>
<dbReference type="InterPro" id="IPR003439">
    <property type="entry name" value="ABC_transporter-like_ATP-bd"/>
</dbReference>
<gene>
    <name evidence="11" type="ORF">RradSPS_0045</name>
</gene>
<evidence type="ECO:0000256" key="6">
    <source>
        <dbReference type="ARBA" id="ARBA00023122"/>
    </source>
</evidence>
<proteinExistence type="inferred from homology"/>
<dbReference type="HOGENOM" id="CLU_000604_2_0_11"/>
<dbReference type="PANTHER" id="PTHR43869">
    <property type="entry name" value="GLYCINE BETAINE/PROLINE BETAINE TRANSPORT SYSTEM ATP-BINDING PROTEIN PROV"/>
    <property type="match status" value="1"/>
</dbReference>
<dbReference type="Pfam" id="PF00571">
    <property type="entry name" value="CBS"/>
    <property type="match status" value="2"/>
</dbReference>
<evidence type="ECO:0000259" key="9">
    <source>
        <dbReference type="PROSITE" id="PS50893"/>
    </source>
</evidence>
<name>A0A023WZ14_RUBRA</name>
<dbReference type="SMART" id="SM00116">
    <property type="entry name" value="CBS"/>
    <property type="match status" value="2"/>
</dbReference>
<dbReference type="Gene3D" id="3.10.580.10">
    <property type="entry name" value="CBS-domain"/>
    <property type="match status" value="1"/>
</dbReference>
<dbReference type="PATRIC" id="fig|42256.3.peg.45"/>
<sequence>MPGRGDRGCPASCRLARERVAENREQVQEPIIRVEDCSVVFGRRANQALEMRRSGKTKAEIERATGSTIGVYGADFEVYPGEIFVIIGLSGSGKSTLLRVINRLIEPTAGKIYLDGDYISEVSAKQLRQIRRKKIGMVFQHFGLLPNRTVLDNISFGLEVQGISASERRKSAEETLDMVGLQGQGEKLITELSGGMKQRVGLARALATKQEILLMDEPFSALDPLIRRDMQNLFLDIQGEVKRTVVFVTHDLDEALTLGHRVAIMKDGEIVQIGTPEQILREPADEYVERFVEDVDYAKVRTAETVMVEPKEVAYEVEGPRVVLRRMRQAGLSTIFVVDDERNLVGVAEAEDLARMVERDEPRLDGAIERNVTTVNGDTPLREVLPHFVGQSGPVAVVGENNRLRGVVVRGALIAGLTTASDLAESGERQLEEVKREESGEENAAPENGRLQREAPDGERI</sequence>
<dbReference type="GO" id="GO:0016887">
    <property type="term" value="F:ATP hydrolysis activity"/>
    <property type="evidence" value="ECO:0007669"/>
    <property type="project" value="InterPro"/>
</dbReference>
<keyword evidence="4" id="KW-0067">ATP-binding</keyword>
<dbReference type="InterPro" id="IPR051921">
    <property type="entry name" value="ABC_osmolyte_uptake_ATP-bind"/>
</dbReference>
<evidence type="ECO:0000256" key="3">
    <source>
        <dbReference type="ARBA" id="ARBA00022741"/>
    </source>
</evidence>
<dbReference type="InterPro" id="IPR046342">
    <property type="entry name" value="CBS_dom_sf"/>
</dbReference>
<dbReference type="EMBL" id="CP007514">
    <property type="protein sequence ID" value="AHY45328.1"/>
    <property type="molecule type" value="Genomic_DNA"/>
</dbReference>
<feature type="compositionally biased region" description="Basic and acidic residues" evidence="8">
    <location>
        <begin position="426"/>
        <end position="438"/>
    </location>
</feature>
<dbReference type="GO" id="GO:0006865">
    <property type="term" value="P:amino acid transport"/>
    <property type="evidence" value="ECO:0007669"/>
    <property type="project" value="UniProtKB-KW"/>
</dbReference>
<dbReference type="InterPro" id="IPR017871">
    <property type="entry name" value="ABC_transporter-like_CS"/>
</dbReference>
<evidence type="ECO:0000256" key="5">
    <source>
        <dbReference type="ARBA" id="ARBA00022970"/>
    </source>
</evidence>
<evidence type="ECO:0000259" key="10">
    <source>
        <dbReference type="PROSITE" id="PS51371"/>
    </source>
</evidence>
<keyword evidence="5" id="KW-0029">Amino-acid transport</keyword>
<keyword evidence="3" id="KW-0547">Nucleotide-binding</keyword>
<dbReference type="SUPFAM" id="SSF54631">
    <property type="entry name" value="CBS-domain pair"/>
    <property type="match status" value="1"/>
</dbReference>
<accession>A0A023WZ14</accession>
<dbReference type="PANTHER" id="PTHR43869:SF1">
    <property type="entry name" value="GLYCINE BETAINE_PROLINE BETAINE TRANSPORT SYSTEM ATP-BINDING PROTEIN PROV"/>
    <property type="match status" value="1"/>
</dbReference>
<keyword evidence="6 7" id="KW-0129">CBS domain</keyword>
<dbReference type="InterPro" id="IPR005892">
    <property type="entry name" value="Gly-betaine_transp_ATP-bd"/>
</dbReference>
<dbReference type="InterPro" id="IPR000644">
    <property type="entry name" value="CBS_dom"/>
</dbReference>
<dbReference type="KEGG" id="rrd:RradSPS_0045"/>
<dbReference type="eggNOG" id="COG4175">
    <property type="taxonomic scope" value="Bacteria"/>
</dbReference>
<feature type="domain" description="CBS" evidence="10">
    <location>
        <begin position="368"/>
        <end position="423"/>
    </location>
</feature>
<evidence type="ECO:0000256" key="1">
    <source>
        <dbReference type="ARBA" id="ARBA00005417"/>
    </source>
</evidence>
<evidence type="ECO:0000256" key="8">
    <source>
        <dbReference type="SAM" id="MobiDB-lite"/>
    </source>
</evidence>
<dbReference type="PROSITE" id="PS50893">
    <property type="entry name" value="ABC_TRANSPORTER_2"/>
    <property type="match status" value="1"/>
</dbReference>
<dbReference type="Gene3D" id="3.40.50.300">
    <property type="entry name" value="P-loop containing nucleotide triphosphate hydrolases"/>
    <property type="match status" value="1"/>
</dbReference>